<feature type="transmembrane region" description="Helical" evidence="1">
    <location>
        <begin position="43"/>
        <end position="67"/>
    </location>
</feature>
<dbReference type="Proteomes" id="UP001152749">
    <property type="component" value="Chromosome"/>
</dbReference>
<dbReference type="RefSeq" id="WP_263360284.1">
    <property type="nucleotide sequence ID" value="NZ_OX336425.1"/>
</dbReference>
<evidence type="ECO:0000313" key="2">
    <source>
        <dbReference type="EMBL" id="CAI2767340.1"/>
    </source>
</evidence>
<keyword evidence="1" id="KW-0812">Transmembrane</keyword>
<feature type="transmembrane region" description="Helical" evidence="1">
    <location>
        <begin position="14"/>
        <end position="31"/>
    </location>
</feature>
<evidence type="ECO:0000256" key="1">
    <source>
        <dbReference type="SAM" id="Phobius"/>
    </source>
</evidence>
<evidence type="ECO:0000313" key="3">
    <source>
        <dbReference type="Proteomes" id="UP001152749"/>
    </source>
</evidence>
<sequence length="156" mass="17308">MNKLKAIDLNTESLKLYTTVAVASIAGLVAFHNSQNIEHCESAFIITLILFIFSAIVSIVTLNYYIIAVNNNEFEVTAKFPVWLNRIAVILFLIGLISAGFYINLSQKKISPKNEQQINGIIIQGNTVRIGNNVKTKIKITKDSTGNIKEILIPTE</sequence>
<reference evidence="2" key="1">
    <citation type="submission" date="2022-09" db="EMBL/GenBank/DDBJ databases">
        <authorList>
            <person name="Duchaud E."/>
        </authorList>
    </citation>
    <scope>NUCLEOTIDE SEQUENCE</scope>
    <source>
        <strain evidence="2">TRV642</strain>
    </source>
</reference>
<organism evidence="2 3">
    <name type="scientific">Flavobacterium collinsii</name>
    <dbReference type="NCBI Taxonomy" id="1114861"/>
    <lineage>
        <taxon>Bacteria</taxon>
        <taxon>Pseudomonadati</taxon>
        <taxon>Bacteroidota</taxon>
        <taxon>Flavobacteriia</taxon>
        <taxon>Flavobacteriales</taxon>
        <taxon>Flavobacteriaceae</taxon>
        <taxon>Flavobacterium</taxon>
    </lineage>
</organism>
<proteinExistence type="predicted"/>
<name>A0A9W4TGY0_9FLAO</name>
<protein>
    <submittedName>
        <fullName evidence="2">Uncharacterized protein</fullName>
    </submittedName>
</protein>
<feature type="transmembrane region" description="Helical" evidence="1">
    <location>
        <begin position="87"/>
        <end position="105"/>
    </location>
</feature>
<gene>
    <name evidence="2" type="ORF">TRV642_2471</name>
</gene>
<keyword evidence="1" id="KW-1133">Transmembrane helix</keyword>
<dbReference type="EMBL" id="OX336425">
    <property type="protein sequence ID" value="CAI2767340.1"/>
    <property type="molecule type" value="Genomic_DNA"/>
</dbReference>
<keyword evidence="1" id="KW-0472">Membrane</keyword>
<accession>A0A9W4TGY0</accession>
<dbReference type="AlphaFoldDB" id="A0A9W4TGY0"/>
<dbReference type="KEGG" id="fcs:TRV642_2471"/>